<dbReference type="EC" id="2.1.1.64" evidence="2"/>
<evidence type="ECO:0000256" key="1">
    <source>
        <dbReference type="SAM" id="Coils"/>
    </source>
</evidence>
<dbReference type="InterPro" id="IPR029063">
    <property type="entry name" value="SAM-dependent_MTases_sf"/>
</dbReference>
<dbReference type="CDD" id="cd02440">
    <property type="entry name" value="AdoMet_MTases"/>
    <property type="match status" value="1"/>
</dbReference>
<proteinExistence type="predicted"/>
<reference evidence="2 3" key="1">
    <citation type="submission" date="2024-06" db="EMBL/GenBank/DDBJ databases">
        <title>Draft genome sequence of Geodermatophilus badlandi, a novel member of the Geodermatophilaceae isolated from badland sedimentary rocks in the Red desert, Wyoming, USA.</title>
        <authorList>
            <person name="Ben Tekaya S."/>
            <person name="Nouioui I."/>
            <person name="Flores G.M."/>
            <person name="Shaal M.N."/>
            <person name="Bredoire F."/>
            <person name="Basile F."/>
            <person name="Van Diepen L."/>
            <person name="Ward N.L."/>
        </authorList>
    </citation>
    <scope>NUCLEOTIDE SEQUENCE [LARGE SCALE GENOMIC DNA]</scope>
    <source>
        <strain evidence="2 3">WL48A</strain>
    </source>
</reference>
<organism evidence="2 3">
    <name type="scientific">Geodermatophilus maliterrae</name>
    <dbReference type="NCBI Taxonomy" id="3162531"/>
    <lineage>
        <taxon>Bacteria</taxon>
        <taxon>Bacillati</taxon>
        <taxon>Actinomycetota</taxon>
        <taxon>Actinomycetes</taxon>
        <taxon>Geodermatophilales</taxon>
        <taxon>Geodermatophilaceae</taxon>
        <taxon>Geodermatophilus</taxon>
    </lineage>
</organism>
<keyword evidence="1" id="KW-0175">Coiled coil</keyword>
<dbReference type="SUPFAM" id="SSF53335">
    <property type="entry name" value="S-adenosyl-L-methionine-dependent methyltransferases"/>
    <property type="match status" value="1"/>
</dbReference>
<dbReference type="EMBL" id="JBFNXQ010000029">
    <property type="protein sequence ID" value="MEX5718930.1"/>
    <property type="molecule type" value="Genomic_DNA"/>
</dbReference>
<dbReference type="Proteomes" id="UP001560045">
    <property type="component" value="Unassembled WGS sequence"/>
</dbReference>
<dbReference type="RefSeq" id="WP_369206260.1">
    <property type="nucleotide sequence ID" value="NZ_JBFNXQ010000029.1"/>
</dbReference>
<comment type="caution">
    <text evidence="2">The sequence shown here is derived from an EMBL/GenBank/DDBJ whole genome shotgun (WGS) entry which is preliminary data.</text>
</comment>
<keyword evidence="2" id="KW-0808">Transferase</keyword>
<dbReference type="PANTHER" id="PTHR43861">
    <property type="entry name" value="TRANS-ACONITATE 2-METHYLTRANSFERASE-RELATED"/>
    <property type="match status" value="1"/>
</dbReference>
<gene>
    <name evidence="2" type="ORF">ABQ292_11225</name>
</gene>
<dbReference type="GO" id="GO:0102208">
    <property type="term" value="F:2-polyprenyl-6-hydroxyphenol methylase activity"/>
    <property type="evidence" value="ECO:0007669"/>
    <property type="project" value="UniProtKB-EC"/>
</dbReference>
<keyword evidence="3" id="KW-1185">Reference proteome</keyword>
<evidence type="ECO:0000313" key="2">
    <source>
        <dbReference type="EMBL" id="MEX5718930.1"/>
    </source>
</evidence>
<feature type="coiled-coil region" evidence="1">
    <location>
        <begin position="14"/>
        <end position="41"/>
    </location>
</feature>
<dbReference type="GO" id="GO:0032259">
    <property type="term" value="P:methylation"/>
    <property type="evidence" value="ECO:0007669"/>
    <property type="project" value="UniProtKB-KW"/>
</dbReference>
<accession>A0ABV3XEC4</accession>
<protein>
    <submittedName>
        <fullName evidence="2">Class I SAM-dependent methyltransferase</fullName>
        <ecNumber evidence="2">2.1.1.222</ecNumber>
        <ecNumber evidence="2">2.1.1.64</ecNumber>
    </submittedName>
</protein>
<keyword evidence="2" id="KW-0489">Methyltransferase</keyword>
<dbReference type="Pfam" id="PF13489">
    <property type="entry name" value="Methyltransf_23"/>
    <property type="match status" value="1"/>
</dbReference>
<evidence type="ECO:0000313" key="3">
    <source>
        <dbReference type="Proteomes" id="UP001560045"/>
    </source>
</evidence>
<dbReference type="GO" id="GO:0061542">
    <property type="term" value="F:3-demethylubiquinol 3-O-methyltransferase activity"/>
    <property type="evidence" value="ECO:0007669"/>
    <property type="project" value="UniProtKB-EC"/>
</dbReference>
<dbReference type="EC" id="2.1.1.222" evidence="2"/>
<dbReference type="Gene3D" id="3.40.50.150">
    <property type="entry name" value="Vaccinia Virus protein VP39"/>
    <property type="match status" value="1"/>
</dbReference>
<name>A0ABV3XEC4_9ACTN</name>
<sequence length="278" mass="29928">MDLERQVASLSRAVDELGRLVRDTQDRLQSVEVELRTLQARGGSHDVDGWGPRFAAIYADFTEHFRGSTAEVSAKLEGYLPDVHRLAGPGGVVDLGCGRGEWLALLRAAGVTARGVDANPAFVAAGRARGLDMELGDALGYLEALPPDSIDVVTAFHVIEHLATEDLLALLEAARAALRPGGCLLLETPNPTNLVMAACDFYNDPTHRSPLPPALTEYLVSTQGFGDVEVRPLHPKASPLVPTRDADAVTELQEYVVQALFGPQDYAVLGYRPPAEER</sequence>